<dbReference type="GO" id="GO:0016616">
    <property type="term" value="F:oxidoreductase activity, acting on the CH-OH group of donors, NAD or NADP as acceptor"/>
    <property type="evidence" value="ECO:0007669"/>
    <property type="project" value="TreeGrafter"/>
</dbReference>
<dbReference type="AlphaFoldDB" id="W9XEP8"/>
<dbReference type="Gene3D" id="3.40.50.720">
    <property type="entry name" value="NAD(P)-binding Rossmann-like Domain"/>
    <property type="match status" value="2"/>
</dbReference>
<dbReference type="SUPFAM" id="SSF51735">
    <property type="entry name" value="NAD(P)-binding Rossmann-fold domains"/>
    <property type="match status" value="1"/>
</dbReference>
<evidence type="ECO:0000313" key="5">
    <source>
        <dbReference type="Proteomes" id="UP000019471"/>
    </source>
</evidence>
<dbReference type="eggNOG" id="KOG1502">
    <property type="taxonomic scope" value="Eukaryota"/>
</dbReference>
<feature type="domain" description="NAD-dependent epimerase/dehydratase" evidence="3">
    <location>
        <begin position="6"/>
        <end position="130"/>
    </location>
</feature>
<evidence type="ECO:0000256" key="1">
    <source>
        <dbReference type="ARBA" id="ARBA00023002"/>
    </source>
</evidence>
<dbReference type="OrthoDB" id="2735536at2759"/>
<dbReference type="PANTHER" id="PTHR10366:SF564">
    <property type="entry name" value="STEROL-4-ALPHA-CARBOXYLATE 3-DEHYDROGENASE, DECARBOXYLATING"/>
    <property type="match status" value="1"/>
</dbReference>
<keyword evidence="5" id="KW-1185">Reference proteome</keyword>
<comment type="similarity">
    <text evidence="2">Belongs to the NAD(P)-dependent epimerase/dehydratase family. Dihydroflavonol-4-reductase subfamily.</text>
</comment>
<dbReference type="HOGENOM" id="CLU_007383_9_2_1"/>
<organism evidence="4 5">
    <name type="scientific">Cladophialophora psammophila CBS 110553</name>
    <dbReference type="NCBI Taxonomy" id="1182543"/>
    <lineage>
        <taxon>Eukaryota</taxon>
        <taxon>Fungi</taxon>
        <taxon>Dikarya</taxon>
        <taxon>Ascomycota</taxon>
        <taxon>Pezizomycotina</taxon>
        <taxon>Eurotiomycetes</taxon>
        <taxon>Chaetothyriomycetidae</taxon>
        <taxon>Chaetothyriales</taxon>
        <taxon>Herpotrichiellaceae</taxon>
        <taxon>Cladophialophora</taxon>
    </lineage>
</organism>
<dbReference type="PANTHER" id="PTHR10366">
    <property type="entry name" value="NAD DEPENDENT EPIMERASE/DEHYDRATASE"/>
    <property type="match status" value="1"/>
</dbReference>
<dbReference type="InterPro" id="IPR001509">
    <property type="entry name" value="Epimerase_deHydtase"/>
</dbReference>
<dbReference type="Pfam" id="PF01370">
    <property type="entry name" value="Epimerase"/>
    <property type="match status" value="1"/>
</dbReference>
<dbReference type="Proteomes" id="UP000019471">
    <property type="component" value="Unassembled WGS sequence"/>
</dbReference>
<evidence type="ECO:0000256" key="2">
    <source>
        <dbReference type="ARBA" id="ARBA00023445"/>
    </source>
</evidence>
<dbReference type="InterPro" id="IPR050425">
    <property type="entry name" value="NAD(P)_dehydrat-like"/>
</dbReference>
<evidence type="ECO:0000259" key="3">
    <source>
        <dbReference type="Pfam" id="PF01370"/>
    </source>
</evidence>
<protein>
    <recommendedName>
        <fullName evidence="3">NAD-dependent epimerase/dehydratase domain-containing protein</fullName>
    </recommendedName>
</protein>
<proteinExistence type="inferred from homology"/>
<sequence length="318" mass="35094">MAIETVLLTGGTGSIGVWVLEQLLSQAHKVIAVIRPLAKFKKHFDEKYATYLTNGSLELVEVPDLTVPGVFDERASRADVIIHVATPLTTSGFENTMIRTTWLIDENILNAAKKSPKVKRVVISGSIVSVVKLPEGLFQTCAEKHAWAWMNKEKPKFDLVVLLIPSVIGKSINPGFKPNKASLGGMSNAYSYFIDTPQLSYVFNPWMDVQDVAALHIRSATDIDNVPGNERYLIKGPGVLDMNELANKIREEFHELRGRVPAPTRQGEGNLAPLTTFDTTKAQRIFGPESQFRDGWSSMKDTIADIARLVPNPPTTSP</sequence>
<reference evidence="4 5" key="1">
    <citation type="submission" date="2013-03" db="EMBL/GenBank/DDBJ databases">
        <title>The Genome Sequence of Cladophialophora psammophila CBS 110553.</title>
        <authorList>
            <consortium name="The Broad Institute Genomics Platform"/>
            <person name="Cuomo C."/>
            <person name="de Hoog S."/>
            <person name="Gorbushina A."/>
            <person name="Walker B."/>
            <person name="Young S.K."/>
            <person name="Zeng Q."/>
            <person name="Gargeya S."/>
            <person name="Fitzgerald M."/>
            <person name="Haas B."/>
            <person name="Abouelleil A."/>
            <person name="Allen A.W."/>
            <person name="Alvarado L."/>
            <person name="Arachchi H.M."/>
            <person name="Berlin A.M."/>
            <person name="Chapman S.B."/>
            <person name="Gainer-Dewar J."/>
            <person name="Goldberg J."/>
            <person name="Griggs A."/>
            <person name="Gujja S."/>
            <person name="Hansen M."/>
            <person name="Howarth C."/>
            <person name="Imamovic A."/>
            <person name="Ireland A."/>
            <person name="Larimer J."/>
            <person name="McCowan C."/>
            <person name="Murphy C."/>
            <person name="Pearson M."/>
            <person name="Poon T.W."/>
            <person name="Priest M."/>
            <person name="Roberts A."/>
            <person name="Saif S."/>
            <person name="Shea T."/>
            <person name="Sisk P."/>
            <person name="Sykes S."/>
            <person name="Wortman J."/>
            <person name="Nusbaum C."/>
            <person name="Birren B."/>
        </authorList>
    </citation>
    <scope>NUCLEOTIDE SEQUENCE [LARGE SCALE GENOMIC DNA]</scope>
    <source>
        <strain evidence="4 5">CBS 110553</strain>
    </source>
</reference>
<dbReference type="STRING" id="1182543.W9XEP8"/>
<dbReference type="GeneID" id="19186835"/>
<dbReference type="EMBL" id="AMGX01000002">
    <property type="protein sequence ID" value="EXJ75406.1"/>
    <property type="molecule type" value="Genomic_DNA"/>
</dbReference>
<dbReference type="RefSeq" id="XP_007740908.1">
    <property type="nucleotide sequence ID" value="XM_007742718.1"/>
</dbReference>
<accession>W9XEP8</accession>
<evidence type="ECO:0000313" key="4">
    <source>
        <dbReference type="EMBL" id="EXJ75406.1"/>
    </source>
</evidence>
<keyword evidence="1" id="KW-0560">Oxidoreductase</keyword>
<comment type="caution">
    <text evidence="4">The sequence shown here is derived from an EMBL/GenBank/DDBJ whole genome shotgun (WGS) entry which is preliminary data.</text>
</comment>
<name>W9XEP8_9EURO</name>
<dbReference type="InterPro" id="IPR036291">
    <property type="entry name" value="NAD(P)-bd_dom_sf"/>
</dbReference>
<gene>
    <name evidence="4" type="ORF">A1O5_02102</name>
</gene>